<name>A0A812N731_9DINO</name>
<feature type="compositionally biased region" description="Basic and acidic residues" evidence="1">
    <location>
        <begin position="309"/>
        <end position="322"/>
    </location>
</feature>
<evidence type="ECO:0000313" key="3">
    <source>
        <dbReference type="Proteomes" id="UP000601435"/>
    </source>
</evidence>
<dbReference type="OrthoDB" id="493851at2759"/>
<reference evidence="2" key="1">
    <citation type="submission" date="2021-02" db="EMBL/GenBank/DDBJ databases">
        <authorList>
            <person name="Dougan E. K."/>
            <person name="Rhodes N."/>
            <person name="Thang M."/>
            <person name="Chan C."/>
        </authorList>
    </citation>
    <scope>NUCLEOTIDE SEQUENCE</scope>
</reference>
<proteinExistence type="predicted"/>
<feature type="region of interest" description="Disordered" evidence="1">
    <location>
        <begin position="301"/>
        <end position="322"/>
    </location>
</feature>
<accession>A0A812N731</accession>
<gene>
    <name evidence="2" type="ORF">SNEC2469_LOCUS7166</name>
</gene>
<protein>
    <submittedName>
        <fullName evidence="2">Uncharacterized protein</fullName>
    </submittedName>
</protein>
<keyword evidence="3" id="KW-1185">Reference proteome</keyword>
<organism evidence="2 3">
    <name type="scientific">Symbiodinium necroappetens</name>
    <dbReference type="NCBI Taxonomy" id="1628268"/>
    <lineage>
        <taxon>Eukaryota</taxon>
        <taxon>Sar</taxon>
        <taxon>Alveolata</taxon>
        <taxon>Dinophyceae</taxon>
        <taxon>Suessiales</taxon>
        <taxon>Symbiodiniaceae</taxon>
        <taxon>Symbiodinium</taxon>
    </lineage>
</organism>
<sequence length="347" mass="38857">MLQQQIYRKRCPWLFGPCRVHSHQEYMANHKFRGWFDKGDDGGSGLHNLYERLHHRDTPDSELVRSLGPFRTLSKTELRPWTDSRDGQVPQILGAEVVGTVQVRQIFGAAAQVRQILAVQVRQILGAAVQVRQILGAEVVGTVQVRQIFGAAVQVRQILAVQVRQILGAAVQVRQILGAEVVGTAQIPQMVGAEVVGTAQIPQMVGAEVVGTAQILQMDFYFHPLPDSINPAAVLYPDIMNFLDNVYGLIEAETLRAQVVACREEAYEMRARTAAEEVRGDRTREEAQEIVEAVRRERASQAEQMADLRNSEREALEQSQDLRERLEHALSQVDRLEGSKQNALEDL</sequence>
<dbReference type="Proteomes" id="UP000601435">
    <property type="component" value="Unassembled WGS sequence"/>
</dbReference>
<dbReference type="EMBL" id="CAJNJA010012245">
    <property type="protein sequence ID" value="CAE7292425.1"/>
    <property type="molecule type" value="Genomic_DNA"/>
</dbReference>
<evidence type="ECO:0000313" key="2">
    <source>
        <dbReference type="EMBL" id="CAE7292425.1"/>
    </source>
</evidence>
<dbReference type="AlphaFoldDB" id="A0A812N731"/>
<evidence type="ECO:0000256" key="1">
    <source>
        <dbReference type="SAM" id="MobiDB-lite"/>
    </source>
</evidence>
<comment type="caution">
    <text evidence="2">The sequence shown here is derived from an EMBL/GenBank/DDBJ whole genome shotgun (WGS) entry which is preliminary data.</text>
</comment>
<feature type="non-terminal residue" evidence="2">
    <location>
        <position position="1"/>
    </location>
</feature>